<sequence>MDIEHYQKFVNKTAFFPKSSQGRNLSYLVMGIVEEVGEIFEFIVKKETLNENEYILEQIIKESGDLLWYITAICNEINFSLERLMQYAKVKKNKHISNNSLLIYLGNLSGAVKKMIRDDNEKITDKKSDLIINNLCYILIFVLQLCDENNVKFKVVLEINAK</sequence>
<dbReference type="SUPFAM" id="SSF101386">
    <property type="entry name" value="all-alpha NTP pyrophosphatases"/>
    <property type="match status" value="1"/>
</dbReference>
<reference evidence="2" key="1">
    <citation type="submission" date="2018-05" db="EMBL/GenBank/DDBJ databases">
        <authorList>
            <person name="Lanie J.A."/>
            <person name="Ng W.-L."/>
            <person name="Kazmierczak K.M."/>
            <person name="Andrzejewski T.M."/>
            <person name="Davidsen T.M."/>
            <person name="Wayne K.J."/>
            <person name="Tettelin H."/>
            <person name="Glass J.I."/>
            <person name="Rusch D."/>
            <person name="Podicherti R."/>
            <person name="Tsui H.-C.T."/>
            <person name="Winkler M.E."/>
        </authorList>
    </citation>
    <scope>NUCLEOTIDE SEQUENCE</scope>
</reference>
<dbReference type="EMBL" id="UINC01019341">
    <property type="protein sequence ID" value="SVA81872.1"/>
    <property type="molecule type" value="Genomic_DNA"/>
</dbReference>
<evidence type="ECO:0000259" key="1">
    <source>
        <dbReference type="Pfam" id="PF03819"/>
    </source>
</evidence>
<organism evidence="2">
    <name type="scientific">marine metagenome</name>
    <dbReference type="NCBI Taxonomy" id="408172"/>
    <lineage>
        <taxon>unclassified sequences</taxon>
        <taxon>metagenomes</taxon>
        <taxon>ecological metagenomes</taxon>
    </lineage>
</organism>
<gene>
    <name evidence="2" type="ORF">METZ01_LOCUS134726</name>
</gene>
<dbReference type="AlphaFoldDB" id="A0A381YZ17"/>
<dbReference type="InterPro" id="IPR004518">
    <property type="entry name" value="MazG-like_dom"/>
</dbReference>
<protein>
    <recommendedName>
        <fullName evidence="1">NTP pyrophosphohydrolase MazG-like domain-containing protein</fullName>
    </recommendedName>
</protein>
<dbReference type="Gene3D" id="1.10.287.1080">
    <property type="entry name" value="MazG-like"/>
    <property type="match status" value="1"/>
</dbReference>
<feature type="non-terminal residue" evidence="2">
    <location>
        <position position="162"/>
    </location>
</feature>
<feature type="domain" description="NTP pyrophosphohydrolase MazG-like" evidence="1">
    <location>
        <begin position="28"/>
        <end position="91"/>
    </location>
</feature>
<proteinExistence type="predicted"/>
<dbReference type="Pfam" id="PF03819">
    <property type="entry name" value="MazG"/>
    <property type="match status" value="1"/>
</dbReference>
<evidence type="ECO:0000313" key="2">
    <source>
        <dbReference type="EMBL" id="SVA81872.1"/>
    </source>
</evidence>
<name>A0A381YZ17_9ZZZZ</name>
<accession>A0A381YZ17</accession>